<evidence type="ECO:0000256" key="1">
    <source>
        <dbReference type="ARBA" id="ARBA00023015"/>
    </source>
</evidence>
<evidence type="ECO:0000313" key="5">
    <source>
        <dbReference type="EMBL" id="RED98425.1"/>
    </source>
</evidence>
<dbReference type="InterPro" id="IPR000843">
    <property type="entry name" value="HTH_LacI"/>
</dbReference>
<gene>
    <name evidence="5" type="ORF">C7460_11097</name>
</gene>
<dbReference type="PANTHER" id="PTHR30146:SF109">
    <property type="entry name" value="HTH-TYPE TRANSCRIPTIONAL REGULATOR GALS"/>
    <property type="match status" value="1"/>
</dbReference>
<feature type="domain" description="HTH lacI-type" evidence="4">
    <location>
        <begin position="38"/>
        <end position="92"/>
    </location>
</feature>
<dbReference type="SUPFAM" id="SSF53822">
    <property type="entry name" value="Periplasmic binding protein-like I"/>
    <property type="match status" value="1"/>
</dbReference>
<dbReference type="Gene3D" id="1.10.260.40">
    <property type="entry name" value="lambda repressor-like DNA-binding domains"/>
    <property type="match status" value="1"/>
</dbReference>
<comment type="caution">
    <text evidence="5">The sequence shown here is derived from an EMBL/GenBank/DDBJ whole genome shotgun (WGS) entry which is preliminary data.</text>
</comment>
<dbReference type="PANTHER" id="PTHR30146">
    <property type="entry name" value="LACI-RELATED TRANSCRIPTIONAL REPRESSOR"/>
    <property type="match status" value="1"/>
</dbReference>
<keyword evidence="1" id="KW-0805">Transcription regulation</keyword>
<dbReference type="AlphaFoldDB" id="A0A3D9L227"/>
<evidence type="ECO:0000259" key="4">
    <source>
        <dbReference type="PROSITE" id="PS50932"/>
    </source>
</evidence>
<name>A0A3D9L227_MARFU</name>
<dbReference type="Proteomes" id="UP000256779">
    <property type="component" value="Unassembled WGS sequence"/>
</dbReference>
<dbReference type="CDD" id="cd06267">
    <property type="entry name" value="PBP1_LacI_sugar_binding-like"/>
    <property type="match status" value="1"/>
</dbReference>
<sequence length="378" mass="41413">MVGSTSNGESKQTLLKMIVHLPGYPKNEQVLMKKKGEITIYDIASHLKVSPSTVSRALKDHPSIGKKTKKAIQNYAAKYGYQPNTIAASLRNNKTNTIGIIISWINRPFIASLISGIEQAANDAGYNVIITQSQDSYEKEVANAQALFAGRVEGVVISLAMETEKFDHFEQFINKDIPLVFVDRVTDQLNSDLVAIDNFDAGFKATEHLITQGCKRIAHLGGSQIRNVYSERQKGYIAALSKHNLPLDESLILHSSLSAEDGHHCAEQLFGLNERPDGVFSANDTAAVSLIQSAKSKGIKIPEELAVIGFNNDPISSIIEPQLSTIYHPATDMGVIAATQVLKHRKNKEIVKSESIVLNTELMVRASSDRSIHKQLVG</sequence>
<accession>A0A3D9L227</accession>
<dbReference type="InterPro" id="IPR028082">
    <property type="entry name" value="Peripla_BP_I"/>
</dbReference>
<dbReference type="EMBL" id="QREG01000010">
    <property type="protein sequence ID" value="RED98425.1"/>
    <property type="molecule type" value="Genomic_DNA"/>
</dbReference>
<keyword evidence="2" id="KW-0238">DNA-binding</keyword>
<dbReference type="PROSITE" id="PS50932">
    <property type="entry name" value="HTH_LACI_2"/>
    <property type="match status" value="1"/>
</dbReference>
<keyword evidence="3" id="KW-0804">Transcription</keyword>
<dbReference type="Pfam" id="PF13377">
    <property type="entry name" value="Peripla_BP_3"/>
    <property type="match status" value="1"/>
</dbReference>
<proteinExistence type="predicted"/>
<dbReference type="InterPro" id="IPR010982">
    <property type="entry name" value="Lambda_DNA-bd_dom_sf"/>
</dbReference>
<organism evidence="5 6">
    <name type="scientific">Marinoscillum furvescens DSM 4134</name>
    <dbReference type="NCBI Taxonomy" id="1122208"/>
    <lineage>
        <taxon>Bacteria</taxon>
        <taxon>Pseudomonadati</taxon>
        <taxon>Bacteroidota</taxon>
        <taxon>Cytophagia</taxon>
        <taxon>Cytophagales</taxon>
        <taxon>Reichenbachiellaceae</taxon>
        <taxon>Marinoscillum</taxon>
    </lineage>
</organism>
<protein>
    <submittedName>
        <fullName evidence="5">LacI family transcriptional regulator</fullName>
    </submittedName>
</protein>
<evidence type="ECO:0000256" key="2">
    <source>
        <dbReference type="ARBA" id="ARBA00023125"/>
    </source>
</evidence>
<dbReference type="GO" id="GO:0000976">
    <property type="term" value="F:transcription cis-regulatory region binding"/>
    <property type="evidence" value="ECO:0007669"/>
    <property type="project" value="TreeGrafter"/>
</dbReference>
<keyword evidence="6" id="KW-1185">Reference proteome</keyword>
<dbReference type="InterPro" id="IPR046335">
    <property type="entry name" value="LacI/GalR-like_sensor"/>
</dbReference>
<dbReference type="GO" id="GO:0003700">
    <property type="term" value="F:DNA-binding transcription factor activity"/>
    <property type="evidence" value="ECO:0007669"/>
    <property type="project" value="TreeGrafter"/>
</dbReference>
<evidence type="ECO:0000256" key="3">
    <source>
        <dbReference type="ARBA" id="ARBA00023163"/>
    </source>
</evidence>
<dbReference type="SUPFAM" id="SSF47413">
    <property type="entry name" value="lambda repressor-like DNA-binding domains"/>
    <property type="match status" value="1"/>
</dbReference>
<dbReference type="Gene3D" id="3.40.50.2300">
    <property type="match status" value="2"/>
</dbReference>
<dbReference type="Pfam" id="PF00356">
    <property type="entry name" value="LacI"/>
    <property type="match status" value="1"/>
</dbReference>
<evidence type="ECO:0000313" key="6">
    <source>
        <dbReference type="Proteomes" id="UP000256779"/>
    </source>
</evidence>
<dbReference type="CDD" id="cd01392">
    <property type="entry name" value="HTH_LacI"/>
    <property type="match status" value="1"/>
</dbReference>
<dbReference type="SMART" id="SM00354">
    <property type="entry name" value="HTH_LACI"/>
    <property type="match status" value="1"/>
</dbReference>
<reference evidence="5 6" key="1">
    <citation type="submission" date="2018-07" db="EMBL/GenBank/DDBJ databases">
        <title>Genomic Encyclopedia of Type Strains, Phase IV (KMG-IV): sequencing the most valuable type-strain genomes for metagenomic binning, comparative biology and taxonomic classification.</title>
        <authorList>
            <person name="Goeker M."/>
        </authorList>
    </citation>
    <scope>NUCLEOTIDE SEQUENCE [LARGE SCALE GENOMIC DNA]</scope>
    <source>
        <strain evidence="5 6">DSM 4134</strain>
    </source>
</reference>